<dbReference type="PANTHER" id="PTHR43033">
    <property type="entry name" value="TRNA(ILE)-LYSIDINE SYNTHASE-RELATED"/>
    <property type="match status" value="1"/>
</dbReference>
<sequence length="317" mass="37808">MHTFLHTKFQFNIQNSIPKASNILIALSSGQDSLCLLKLAHDCLLNKSYNIKSIYIDHQWKKDSLFHLKHLINLTKTKRIPLAIYQIKKLALSESIARENRYKILIQHAIKENCTAIITGHNNNDKVETFFNNIIRGSSLNGINGLTLNKKLNKRISIVRPLINFSKSEITWFCRLFYLPIWSDITNYNFYIQRNRLRHEILPYLQNYFNPQVQKNITNFINFCCIDNEYIQENTLKLYFKSINKNVISLNLKKICNQHTVLQKRVIRLFFYYHFQKQINKNYIKKILHMCNIQKNTVIYFEKLSIYYVNNSIYIKK</sequence>
<name>A0A2Z2KVL6_9FLOR</name>
<comment type="function">
    <text evidence="6">Ligates lysine onto the cytidine present at position 34 of the AUA codon-specific tRNA(Ile) that contains the anticodon CAU, in an ATP-dependent manner. Cytidine is converted to lysidine, thus changing the amino acid specificity of the tRNA from methionine to isoleucine.</text>
</comment>
<keyword evidence="8" id="KW-0934">Plastid</keyword>
<reference evidence="8" key="1">
    <citation type="submission" date="2016-11" db="EMBL/GenBank/DDBJ databases">
        <title>Complete organellar and ribosomal genomic analysis of the lectotype specimen of the reef forming species Porolithon onkodes (Heydrich) Foslie.</title>
        <authorList>
            <person name="Hughey J.R."/>
            <person name="Gabrielson P.W."/>
        </authorList>
    </citation>
    <scope>NUCLEOTIDE SEQUENCE</scope>
</reference>
<keyword evidence="2 6" id="KW-0819">tRNA processing</keyword>
<dbReference type="InterPro" id="IPR012795">
    <property type="entry name" value="tRNA_Ile_lys_synt_N"/>
</dbReference>
<dbReference type="HAMAP" id="MF_01161">
    <property type="entry name" value="tRNA_Ile_lys_synt"/>
    <property type="match status" value="1"/>
</dbReference>
<evidence type="ECO:0000256" key="4">
    <source>
        <dbReference type="ARBA" id="ARBA00022840"/>
    </source>
</evidence>
<evidence type="ECO:0000259" key="7">
    <source>
        <dbReference type="Pfam" id="PF01171"/>
    </source>
</evidence>
<dbReference type="GO" id="GO:0006400">
    <property type="term" value="P:tRNA modification"/>
    <property type="evidence" value="ECO:0007669"/>
    <property type="project" value="UniProtKB-UniRule"/>
</dbReference>
<geneLocation type="plastid" evidence="8"/>
<keyword evidence="1 6" id="KW-0436">Ligase</keyword>
<dbReference type="GeneID" id="37507737"/>
<dbReference type="InterPro" id="IPR011063">
    <property type="entry name" value="TilS/TtcA_N"/>
</dbReference>
<dbReference type="CDD" id="cd01992">
    <property type="entry name" value="TilS_N"/>
    <property type="match status" value="1"/>
</dbReference>
<comment type="catalytic activity">
    <reaction evidence="5 6">
        <text>cytidine(34) in tRNA(Ile2) + L-lysine + ATP = lysidine(34) in tRNA(Ile2) + AMP + diphosphate + H(+)</text>
        <dbReference type="Rhea" id="RHEA:43744"/>
        <dbReference type="Rhea" id="RHEA-COMP:10625"/>
        <dbReference type="Rhea" id="RHEA-COMP:10670"/>
        <dbReference type="ChEBI" id="CHEBI:15378"/>
        <dbReference type="ChEBI" id="CHEBI:30616"/>
        <dbReference type="ChEBI" id="CHEBI:32551"/>
        <dbReference type="ChEBI" id="CHEBI:33019"/>
        <dbReference type="ChEBI" id="CHEBI:82748"/>
        <dbReference type="ChEBI" id="CHEBI:83665"/>
        <dbReference type="ChEBI" id="CHEBI:456215"/>
        <dbReference type="EC" id="6.3.4.19"/>
    </reaction>
</comment>
<dbReference type="GO" id="GO:0005524">
    <property type="term" value="F:ATP binding"/>
    <property type="evidence" value="ECO:0007669"/>
    <property type="project" value="UniProtKB-KW"/>
</dbReference>
<dbReference type="PANTHER" id="PTHR43033:SF1">
    <property type="entry name" value="TRNA(ILE)-LYSIDINE SYNTHASE-RELATED"/>
    <property type="match status" value="1"/>
</dbReference>
<protein>
    <recommendedName>
        <fullName evidence="6">tRNA(Ile)-lysidine synthase</fullName>
        <ecNumber evidence="6">6.3.4.19</ecNumber>
    </recommendedName>
    <alternativeName>
        <fullName evidence="6">tRNA(Ile)-2-lysyl-cytidine synthase</fullName>
    </alternativeName>
    <alternativeName>
        <fullName evidence="6">tRNA(Ile)-lysidine synthetase</fullName>
    </alternativeName>
</protein>
<evidence type="ECO:0000256" key="5">
    <source>
        <dbReference type="ARBA" id="ARBA00048539"/>
    </source>
</evidence>
<evidence type="ECO:0000313" key="8">
    <source>
        <dbReference type="EMBL" id="ASB29807.1"/>
    </source>
</evidence>
<dbReference type="Gene3D" id="3.40.50.620">
    <property type="entry name" value="HUPs"/>
    <property type="match status" value="1"/>
</dbReference>
<keyword evidence="4" id="KW-0067">ATP-binding</keyword>
<dbReference type="NCBIfam" id="TIGR02432">
    <property type="entry name" value="lysidine_TilS_N"/>
    <property type="match status" value="1"/>
</dbReference>
<dbReference type="InterPro" id="IPR014729">
    <property type="entry name" value="Rossmann-like_a/b/a_fold"/>
</dbReference>
<dbReference type="EC" id="6.3.4.19" evidence="6"/>
<feature type="domain" description="tRNA(Ile)-lysidine/2-thiocytidine synthase N-terminal" evidence="7">
    <location>
        <begin position="23"/>
        <end position="200"/>
    </location>
</feature>
<accession>A0A2Z2KVL6</accession>
<organism evidence="8">
    <name type="scientific">Porolithon onkodes</name>
    <dbReference type="NCBI Taxonomy" id="231751"/>
    <lineage>
        <taxon>Eukaryota</taxon>
        <taxon>Rhodophyta</taxon>
        <taxon>Florideophyceae</taxon>
        <taxon>Corallinophycidae</taxon>
        <taxon>Corallinales</taxon>
        <taxon>Porolithaceae</taxon>
        <taxon>Porolithon</taxon>
    </lineage>
</organism>
<dbReference type="SUPFAM" id="SSF52402">
    <property type="entry name" value="Adenine nucleotide alpha hydrolases-like"/>
    <property type="match status" value="1"/>
</dbReference>
<dbReference type="AlphaFoldDB" id="A0A2Z2KVL6"/>
<dbReference type="Gene3D" id="1.20.59.20">
    <property type="match status" value="1"/>
</dbReference>
<gene>
    <name evidence="6 8" type="primary">tilS</name>
</gene>
<dbReference type="RefSeq" id="YP_009502206.1">
    <property type="nucleotide sequence ID" value="NC_038144.1"/>
</dbReference>
<comment type="similarity">
    <text evidence="6">Belongs to the tRNA(Ile)-lysidine synthase family.</text>
</comment>
<dbReference type="InterPro" id="IPR012094">
    <property type="entry name" value="tRNA_Ile_lys_synt"/>
</dbReference>
<evidence type="ECO:0000256" key="2">
    <source>
        <dbReference type="ARBA" id="ARBA00022694"/>
    </source>
</evidence>
<dbReference type="SUPFAM" id="SSF82829">
    <property type="entry name" value="MesJ substrate recognition domain-like"/>
    <property type="match status" value="1"/>
</dbReference>
<dbReference type="Pfam" id="PF01171">
    <property type="entry name" value="ATP_bind_3"/>
    <property type="match status" value="1"/>
</dbReference>
<evidence type="ECO:0000256" key="3">
    <source>
        <dbReference type="ARBA" id="ARBA00022741"/>
    </source>
</evidence>
<comment type="caution">
    <text evidence="6">Lacks conserved residue(s) required for the propagation of feature annotation.</text>
</comment>
<dbReference type="EMBL" id="KY212106">
    <property type="protein sequence ID" value="ASB29807.1"/>
    <property type="molecule type" value="Genomic_DNA"/>
</dbReference>
<evidence type="ECO:0000256" key="6">
    <source>
        <dbReference type="HAMAP-Rule" id="MF_01161"/>
    </source>
</evidence>
<keyword evidence="3" id="KW-0547">Nucleotide-binding</keyword>
<dbReference type="GO" id="GO:0032267">
    <property type="term" value="F:tRNA(Ile)-lysidine synthase activity"/>
    <property type="evidence" value="ECO:0007669"/>
    <property type="project" value="UniProtKB-EC"/>
</dbReference>
<evidence type="ECO:0000256" key="1">
    <source>
        <dbReference type="ARBA" id="ARBA00022598"/>
    </source>
</evidence>
<proteinExistence type="inferred from homology"/>